<evidence type="ECO:0000259" key="8">
    <source>
        <dbReference type="Pfam" id="PF14322"/>
    </source>
</evidence>
<sequence>MNIKVKFSVVLLLITLCGTSCNKYLSLEPQDGIIRQNFWKTKEQLKAAVNGCYASLLADPLVENLFLWGELRGDMLSAGTGVRNNELNVINVNITSTNTITDWSVIYKTINNCNTVIDFGPDVLKSDNTLTQSVLNGYLGEAYALRALMYFYLARSFGDVPLKLKSTTSDDDNLQIAKSTQQQVFAQIVADLKQAEQFAVTTYGDRNNDKGRITRYTVNAILADVYLWLNDYDNCIKACDYIINSNQFTLVPGDSNWFSTVFFQGNSVESIFEVQFNQIKTNPFYNMLAIPSKRFKAALKVGPELYTIDNLDITNIDIRGDGASVKFNDGSIYKYQGINSGSTRTSATSFAHWFVYRYSDILLMKAEALNQQGNGQGALDIIQTIRLRANALPGSERILQPSDKSGITDYLLDERAREFAFEGKRWYDLLRNARRDNYARLDLLLNVVATTAAAENQQAAIVKLRDTRSHYFPIYLYELQTNKALVQNPFYQ</sequence>
<feature type="signal peptide" evidence="6">
    <location>
        <begin position="1"/>
        <end position="22"/>
    </location>
</feature>
<accession>A0A917N346</accession>
<dbReference type="EMBL" id="BMDO01000018">
    <property type="protein sequence ID" value="GGI52775.1"/>
    <property type="molecule type" value="Genomic_DNA"/>
</dbReference>
<feature type="chain" id="PRO_5037563036" evidence="6">
    <location>
        <begin position="23"/>
        <end position="492"/>
    </location>
</feature>
<evidence type="ECO:0000259" key="7">
    <source>
        <dbReference type="Pfam" id="PF07980"/>
    </source>
</evidence>
<gene>
    <name evidence="9" type="ORF">GCM10011425_39870</name>
</gene>
<name>A0A917N346_9SPHI</name>
<dbReference type="Pfam" id="PF14322">
    <property type="entry name" value="SusD-like_3"/>
    <property type="match status" value="1"/>
</dbReference>
<proteinExistence type="inferred from homology"/>
<comment type="caution">
    <text evidence="9">The sequence shown here is derived from an EMBL/GenBank/DDBJ whole genome shotgun (WGS) entry which is preliminary data.</text>
</comment>
<dbReference type="SUPFAM" id="SSF48452">
    <property type="entry name" value="TPR-like"/>
    <property type="match status" value="1"/>
</dbReference>
<evidence type="ECO:0000256" key="6">
    <source>
        <dbReference type="SAM" id="SignalP"/>
    </source>
</evidence>
<keyword evidence="3 6" id="KW-0732">Signal</keyword>
<organism evidence="9 10">
    <name type="scientific">Mucilaginibacter galii</name>
    <dbReference type="NCBI Taxonomy" id="2005073"/>
    <lineage>
        <taxon>Bacteria</taxon>
        <taxon>Pseudomonadati</taxon>
        <taxon>Bacteroidota</taxon>
        <taxon>Sphingobacteriia</taxon>
        <taxon>Sphingobacteriales</taxon>
        <taxon>Sphingobacteriaceae</taxon>
        <taxon>Mucilaginibacter</taxon>
    </lineage>
</organism>
<evidence type="ECO:0000256" key="1">
    <source>
        <dbReference type="ARBA" id="ARBA00004442"/>
    </source>
</evidence>
<evidence type="ECO:0000313" key="9">
    <source>
        <dbReference type="EMBL" id="GGI52775.1"/>
    </source>
</evidence>
<evidence type="ECO:0000256" key="4">
    <source>
        <dbReference type="ARBA" id="ARBA00023136"/>
    </source>
</evidence>
<dbReference type="RefSeq" id="WP_188418924.1">
    <property type="nucleotide sequence ID" value="NZ_BMDO01000018.1"/>
</dbReference>
<protein>
    <submittedName>
        <fullName evidence="9">Membrane protein</fullName>
    </submittedName>
</protein>
<dbReference type="InterPro" id="IPR011990">
    <property type="entry name" value="TPR-like_helical_dom_sf"/>
</dbReference>
<comment type="similarity">
    <text evidence="2">Belongs to the SusD family.</text>
</comment>
<keyword evidence="10" id="KW-1185">Reference proteome</keyword>
<evidence type="ECO:0000256" key="3">
    <source>
        <dbReference type="ARBA" id="ARBA00022729"/>
    </source>
</evidence>
<evidence type="ECO:0000313" key="10">
    <source>
        <dbReference type="Proteomes" id="UP000662074"/>
    </source>
</evidence>
<reference evidence="9" key="2">
    <citation type="submission" date="2020-09" db="EMBL/GenBank/DDBJ databases">
        <authorList>
            <person name="Sun Q."/>
            <person name="Sedlacek I."/>
        </authorList>
    </citation>
    <scope>NUCLEOTIDE SEQUENCE</scope>
    <source>
        <strain evidence="9">CCM 8711</strain>
    </source>
</reference>
<evidence type="ECO:0000256" key="5">
    <source>
        <dbReference type="ARBA" id="ARBA00023237"/>
    </source>
</evidence>
<dbReference type="GO" id="GO:0009279">
    <property type="term" value="C:cell outer membrane"/>
    <property type="evidence" value="ECO:0007669"/>
    <property type="project" value="UniProtKB-SubCell"/>
</dbReference>
<dbReference type="Pfam" id="PF07980">
    <property type="entry name" value="SusD_RagB"/>
    <property type="match status" value="1"/>
</dbReference>
<reference evidence="9" key="1">
    <citation type="journal article" date="2014" name="Int. J. Syst. Evol. Microbiol.">
        <title>Complete genome sequence of Corynebacterium casei LMG S-19264T (=DSM 44701T), isolated from a smear-ripened cheese.</title>
        <authorList>
            <consortium name="US DOE Joint Genome Institute (JGI-PGF)"/>
            <person name="Walter F."/>
            <person name="Albersmeier A."/>
            <person name="Kalinowski J."/>
            <person name="Ruckert C."/>
        </authorList>
    </citation>
    <scope>NUCLEOTIDE SEQUENCE</scope>
    <source>
        <strain evidence="9">CCM 8711</strain>
    </source>
</reference>
<comment type="subcellular location">
    <subcellularLocation>
        <location evidence="1">Cell outer membrane</location>
    </subcellularLocation>
</comment>
<dbReference type="InterPro" id="IPR012944">
    <property type="entry name" value="SusD_RagB_dom"/>
</dbReference>
<dbReference type="Gene3D" id="1.25.40.390">
    <property type="match status" value="1"/>
</dbReference>
<feature type="domain" description="RagB/SusD" evidence="7">
    <location>
        <begin position="310"/>
        <end position="491"/>
    </location>
</feature>
<dbReference type="CDD" id="cd08977">
    <property type="entry name" value="SusD"/>
    <property type="match status" value="1"/>
</dbReference>
<dbReference type="Proteomes" id="UP000662074">
    <property type="component" value="Unassembled WGS sequence"/>
</dbReference>
<evidence type="ECO:0000256" key="2">
    <source>
        <dbReference type="ARBA" id="ARBA00006275"/>
    </source>
</evidence>
<keyword evidence="5" id="KW-0998">Cell outer membrane</keyword>
<feature type="domain" description="SusD-like N-terminal" evidence="8">
    <location>
        <begin position="82"/>
        <end position="227"/>
    </location>
</feature>
<dbReference type="InterPro" id="IPR033985">
    <property type="entry name" value="SusD-like_N"/>
</dbReference>
<keyword evidence="4" id="KW-0472">Membrane</keyword>
<dbReference type="AlphaFoldDB" id="A0A917N346"/>